<dbReference type="KEGG" id="orp:MOP44_11590"/>
<gene>
    <name evidence="2" type="ORF">MOP44_11590</name>
</gene>
<feature type="compositionally biased region" description="Polar residues" evidence="1">
    <location>
        <begin position="75"/>
        <end position="93"/>
    </location>
</feature>
<reference evidence="2" key="1">
    <citation type="submission" date="2021-04" db="EMBL/GenBank/DDBJ databases">
        <title>Phylogenetic analysis of Acidobacteriaceae.</title>
        <authorList>
            <person name="Qiu L."/>
            <person name="Zhang Q."/>
        </authorList>
    </citation>
    <scope>NUCLEOTIDE SEQUENCE</scope>
    <source>
        <strain evidence="2">DSM 25168</strain>
    </source>
</reference>
<dbReference type="EMBL" id="CP093313">
    <property type="protein sequence ID" value="UWZ86561.1"/>
    <property type="molecule type" value="Genomic_DNA"/>
</dbReference>
<feature type="region of interest" description="Disordered" evidence="1">
    <location>
        <begin position="74"/>
        <end position="93"/>
    </location>
</feature>
<name>A0A9J7BVJ6_9BACT</name>
<sequence length="93" mass="9895">MSVGRRKGPQASAVPKNALRAGQHVRIDGREEVFLILRVDKIRHLADLLRQGAVRKVQAGVPLALLSAVESAASQTGDTSQAIDNAQLSEQAS</sequence>
<dbReference type="Proteomes" id="UP001059380">
    <property type="component" value="Chromosome"/>
</dbReference>
<proteinExistence type="predicted"/>
<organism evidence="2 3">
    <name type="scientific">Occallatibacter riparius</name>
    <dbReference type="NCBI Taxonomy" id="1002689"/>
    <lineage>
        <taxon>Bacteria</taxon>
        <taxon>Pseudomonadati</taxon>
        <taxon>Acidobacteriota</taxon>
        <taxon>Terriglobia</taxon>
        <taxon>Terriglobales</taxon>
        <taxon>Acidobacteriaceae</taxon>
        <taxon>Occallatibacter</taxon>
    </lineage>
</organism>
<evidence type="ECO:0000256" key="1">
    <source>
        <dbReference type="SAM" id="MobiDB-lite"/>
    </source>
</evidence>
<evidence type="ECO:0000313" key="2">
    <source>
        <dbReference type="EMBL" id="UWZ86561.1"/>
    </source>
</evidence>
<accession>A0A9J7BVJ6</accession>
<keyword evidence="3" id="KW-1185">Reference proteome</keyword>
<evidence type="ECO:0000313" key="3">
    <source>
        <dbReference type="Proteomes" id="UP001059380"/>
    </source>
</evidence>
<dbReference type="RefSeq" id="WP_260796199.1">
    <property type="nucleotide sequence ID" value="NZ_CP093313.1"/>
</dbReference>
<protein>
    <submittedName>
        <fullName evidence="2">Uncharacterized protein</fullName>
    </submittedName>
</protein>
<dbReference type="AlphaFoldDB" id="A0A9J7BVJ6"/>